<dbReference type="EMBL" id="CAKXAJ010025255">
    <property type="protein sequence ID" value="CAH2237166.1"/>
    <property type="molecule type" value="Genomic_DNA"/>
</dbReference>
<comment type="caution">
    <text evidence="1">The sequence shown here is derived from an EMBL/GenBank/DDBJ whole genome shotgun (WGS) entry which is preliminary data.</text>
</comment>
<dbReference type="AlphaFoldDB" id="A0A8S4RIC0"/>
<gene>
    <name evidence="1" type="primary">jg11139</name>
    <name evidence="1" type="ORF">PAEG_LOCUS14470</name>
</gene>
<name>A0A8S4RIC0_9NEOP</name>
<keyword evidence="2" id="KW-1185">Reference proteome</keyword>
<organism evidence="1 2">
    <name type="scientific">Pararge aegeria aegeria</name>
    <dbReference type="NCBI Taxonomy" id="348720"/>
    <lineage>
        <taxon>Eukaryota</taxon>
        <taxon>Metazoa</taxon>
        <taxon>Ecdysozoa</taxon>
        <taxon>Arthropoda</taxon>
        <taxon>Hexapoda</taxon>
        <taxon>Insecta</taxon>
        <taxon>Pterygota</taxon>
        <taxon>Neoptera</taxon>
        <taxon>Endopterygota</taxon>
        <taxon>Lepidoptera</taxon>
        <taxon>Glossata</taxon>
        <taxon>Ditrysia</taxon>
        <taxon>Papilionoidea</taxon>
        <taxon>Nymphalidae</taxon>
        <taxon>Satyrinae</taxon>
        <taxon>Satyrini</taxon>
        <taxon>Parargina</taxon>
        <taxon>Pararge</taxon>
    </lineage>
</organism>
<sequence>MTVCSETIHPTNIINVNDSKLNLAGFDTKAEVAIARRTDLRWSPKVLEWRSHTGKRSVATPPARWTDNIRRLAGSSWTQAARDRGFWNSLQKNYVQLWTSDGWHIDDGFD</sequence>
<dbReference type="Proteomes" id="UP000838756">
    <property type="component" value="Unassembled WGS sequence"/>
</dbReference>
<accession>A0A8S4RIC0</accession>
<proteinExistence type="predicted"/>
<reference evidence="1" key="1">
    <citation type="submission" date="2022-03" db="EMBL/GenBank/DDBJ databases">
        <authorList>
            <person name="Lindestad O."/>
        </authorList>
    </citation>
    <scope>NUCLEOTIDE SEQUENCE</scope>
</reference>
<evidence type="ECO:0000313" key="2">
    <source>
        <dbReference type="Proteomes" id="UP000838756"/>
    </source>
</evidence>
<dbReference type="OrthoDB" id="407509at2759"/>
<evidence type="ECO:0000313" key="1">
    <source>
        <dbReference type="EMBL" id="CAH2237166.1"/>
    </source>
</evidence>
<protein>
    <submittedName>
        <fullName evidence="1">Jg11139 protein</fullName>
    </submittedName>
</protein>